<feature type="domain" description="SAM-dependent MTase RsmB/NOP-type" evidence="8">
    <location>
        <begin position="1"/>
        <end position="202"/>
    </location>
</feature>
<keyword evidence="3 7" id="KW-0808">Transferase</keyword>
<dbReference type="FunFam" id="3.40.50.150:FF:000055">
    <property type="entry name" value="5-methylcytosine rRNA methyltransferase NSUN4"/>
    <property type="match status" value="1"/>
</dbReference>
<evidence type="ECO:0000256" key="2">
    <source>
        <dbReference type="ARBA" id="ARBA00022603"/>
    </source>
</evidence>
<evidence type="ECO:0000259" key="8">
    <source>
        <dbReference type="PROSITE" id="PS51686"/>
    </source>
</evidence>
<evidence type="ECO:0000313" key="10">
    <source>
        <dbReference type="Proteomes" id="UP000838412"/>
    </source>
</evidence>
<keyword evidence="10" id="KW-1185">Reference proteome</keyword>
<feature type="binding site" evidence="7">
    <location>
        <position position="25"/>
    </location>
    <ligand>
        <name>S-adenosyl-L-methionine</name>
        <dbReference type="ChEBI" id="CHEBI:59789"/>
    </ligand>
</feature>
<dbReference type="InterPro" id="IPR001678">
    <property type="entry name" value="MeTrfase_RsmB-F_NOP2_dom"/>
</dbReference>
<dbReference type="Gene3D" id="3.40.50.150">
    <property type="entry name" value="Vaccinia Virus protein VP39"/>
    <property type="match status" value="1"/>
</dbReference>
<evidence type="ECO:0000256" key="4">
    <source>
        <dbReference type="ARBA" id="ARBA00022691"/>
    </source>
</evidence>
<reference evidence="9" key="1">
    <citation type="submission" date="2022-01" db="EMBL/GenBank/DDBJ databases">
        <authorList>
            <person name="Braso-Vives M."/>
        </authorList>
    </citation>
    <scope>NUCLEOTIDE SEQUENCE</scope>
</reference>
<feature type="binding site" evidence="7">
    <location>
        <begin position="2"/>
        <end position="8"/>
    </location>
    <ligand>
        <name>S-adenosyl-L-methionine</name>
        <dbReference type="ChEBI" id="CHEBI:59789"/>
    </ligand>
</feature>
<feature type="binding site" evidence="7">
    <location>
        <position position="75"/>
    </location>
    <ligand>
        <name>S-adenosyl-L-methionine</name>
        <dbReference type="ChEBI" id="CHEBI:59789"/>
    </ligand>
</feature>
<evidence type="ECO:0000256" key="1">
    <source>
        <dbReference type="ARBA" id="ARBA00004173"/>
    </source>
</evidence>
<comment type="subcellular location">
    <subcellularLocation>
        <location evidence="1">Mitochondrion</location>
    </subcellularLocation>
</comment>
<evidence type="ECO:0000256" key="5">
    <source>
        <dbReference type="ARBA" id="ARBA00022884"/>
    </source>
</evidence>
<protein>
    <submittedName>
        <fullName evidence="9">NSUN3 protein</fullName>
    </submittedName>
</protein>
<dbReference type="PROSITE" id="PS51686">
    <property type="entry name" value="SAM_MT_RSMB_NOP"/>
    <property type="match status" value="1"/>
</dbReference>
<dbReference type="EMBL" id="OV696687">
    <property type="protein sequence ID" value="CAH1254952.1"/>
    <property type="molecule type" value="Genomic_DNA"/>
</dbReference>
<dbReference type="Proteomes" id="UP000838412">
    <property type="component" value="Chromosome 2"/>
</dbReference>
<gene>
    <name evidence="9" type="primary">NSUN3</name>
    <name evidence="9" type="ORF">BLAG_LOCUS14167</name>
</gene>
<evidence type="ECO:0000256" key="7">
    <source>
        <dbReference type="PROSITE-ProRule" id="PRU01023"/>
    </source>
</evidence>
<accession>A0A8K0ENS7</accession>
<dbReference type="InterPro" id="IPR049560">
    <property type="entry name" value="MeTrfase_RsmB-F_NOP2_cat"/>
</dbReference>
<keyword evidence="5 7" id="KW-0694">RNA-binding</keyword>
<dbReference type="SUPFAM" id="SSF53335">
    <property type="entry name" value="S-adenosyl-L-methionine-dependent methyltransferases"/>
    <property type="match status" value="1"/>
</dbReference>
<dbReference type="InterPro" id="IPR029063">
    <property type="entry name" value="SAM-dependent_MTases_sf"/>
</dbReference>
<name>A0A8K0ENS7_BRALA</name>
<dbReference type="GO" id="GO:0003723">
    <property type="term" value="F:RNA binding"/>
    <property type="evidence" value="ECO:0007669"/>
    <property type="project" value="UniProtKB-UniRule"/>
</dbReference>
<dbReference type="Pfam" id="PF01189">
    <property type="entry name" value="Methyltr_RsmB-F"/>
    <property type="match status" value="1"/>
</dbReference>
<dbReference type="PANTHER" id="PTHR22808:SF8">
    <property type="entry name" value="TRNA (CYTOSINE(34)-C(5))-METHYLTRANSFERASE, MITOCHONDRIAL"/>
    <property type="match status" value="1"/>
</dbReference>
<dbReference type="PRINTS" id="PR02008">
    <property type="entry name" value="RCMTFAMILY"/>
</dbReference>
<feature type="binding site" evidence="7">
    <location>
        <position position="52"/>
    </location>
    <ligand>
        <name>S-adenosyl-L-methionine</name>
        <dbReference type="ChEBI" id="CHEBI:59789"/>
    </ligand>
</feature>
<feature type="active site" description="Nucleophile" evidence="7">
    <location>
        <position position="129"/>
    </location>
</feature>
<dbReference type="InterPro" id="IPR023267">
    <property type="entry name" value="RCMT"/>
</dbReference>
<dbReference type="PANTHER" id="PTHR22808">
    <property type="entry name" value="NCL1 YEAST -RELATED NOL1/NOP2/FMU SUN DOMAIN-CONTAINING"/>
    <property type="match status" value="1"/>
</dbReference>
<dbReference type="GO" id="GO:0008173">
    <property type="term" value="F:RNA methyltransferase activity"/>
    <property type="evidence" value="ECO:0007669"/>
    <property type="project" value="InterPro"/>
</dbReference>
<evidence type="ECO:0000313" key="9">
    <source>
        <dbReference type="EMBL" id="CAH1254952.1"/>
    </source>
</evidence>
<keyword evidence="6" id="KW-0496">Mitochondrion</keyword>
<sequence>MCAAPGGKSLALLQTAKFGLLTSNEPDLWRKRRLVDTLQSFIPQEILDTRVDVTKLSGVHFQDVTPNIFDKVLVDAPCSNDRSWLYSKNIIGMQMRMEDRRHLPELQASLLRSALHAVKPGGSVVYATCTLSQQENDEVMESVLKQVSKNSKSRIEVINLNNLTENFQKVFRFDSLTRYGQLVLPYLDANWGPMYFAKLKKY</sequence>
<dbReference type="GO" id="GO:0005762">
    <property type="term" value="C:mitochondrial large ribosomal subunit"/>
    <property type="evidence" value="ECO:0007669"/>
    <property type="project" value="TreeGrafter"/>
</dbReference>
<proteinExistence type="inferred from homology"/>
<organism evidence="9 10">
    <name type="scientific">Branchiostoma lanceolatum</name>
    <name type="common">Common lancelet</name>
    <name type="synonym">Amphioxus lanceolatum</name>
    <dbReference type="NCBI Taxonomy" id="7740"/>
    <lineage>
        <taxon>Eukaryota</taxon>
        <taxon>Metazoa</taxon>
        <taxon>Chordata</taxon>
        <taxon>Cephalochordata</taxon>
        <taxon>Leptocardii</taxon>
        <taxon>Amphioxiformes</taxon>
        <taxon>Branchiostomatidae</taxon>
        <taxon>Branchiostoma</taxon>
    </lineage>
</organism>
<evidence type="ECO:0000256" key="3">
    <source>
        <dbReference type="ARBA" id="ARBA00022679"/>
    </source>
</evidence>
<keyword evidence="4 7" id="KW-0949">S-adenosyl-L-methionine</keyword>
<dbReference type="GO" id="GO:0031167">
    <property type="term" value="P:rRNA methylation"/>
    <property type="evidence" value="ECO:0007669"/>
    <property type="project" value="TreeGrafter"/>
</dbReference>
<dbReference type="AlphaFoldDB" id="A0A8K0ENS7"/>
<evidence type="ECO:0000256" key="6">
    <source>
        <dbReference type="ARBA" id="ARBA00023128"/>
    </source>
</evidence>
<keyword evidence="2 7" id="KW-0489">Methyltransferase</keyword>
<comment type="similarity">
    <text evidence="7">Belongs to the class I-like SAM-binding methyltransferase superfamily. RsmB/NOP family.</text>
</comment>
<dbReference type="OrthoDB" id="8020218at2759"/>